<dbReference type="Pfam" id="PF00392">
    <property type="entry name" value="GntR"/>
    <property type="match status" value="1"/>
</dbReference>
<sequence length="248" mass="28694">MYNLKLHNQAVTLVDQVEDSLLNYFREHDLRIGDSIPNELDLAAALGVARSVLREALSRLKMMGMIETRTRKGMILTEPSILGGMKRVVDPRILSEDSLFDILGFRIALEIGICSDLFRNITPEDIVELEEIVRLGIVFENNEYAPISEFTFHAKLYEITGNKTIREFQEIIHPVMVFVKDKFKRFLEPINVEMKKNGDLVTHADLLEYIKKNDEAGYRDALERHFAVYKIFMSEREKLKESHDMDSV</sequence>
<evidence type="ECO:0000313" key="9">
    <source>
        <dbReference type="EMBL" id="QEW37926.1"/>
    </source>
</evidence>
<protein>
    <submittedName>
        <fullName evidence="5">FadR family transcriptional regulator</fullName>
    </submittedName>
    <submittedName>
        <fullName evidence="8">GntR family transcriptional regulator</fullName>
    </submittedName>
    <submittedName>
        <fullName evidence="9">L-lactate dehydrogenase operon regulatory protein</fullName>
    </submittedName>
</protein>
<dbReference type="Proteomes" id="UP000326091">
    <property type="component" value="Chromosome"/>
</dbReference>
<dbReference type="EMBL" id="QRLF01000018">
    <property type="protein sequence ID" value="RHI90273.1"/>
    <property type="molecule type" value="Genomic_DNA"/>
</dbReference>
<evidence type="ECO:0000313" key="13">
    <source>
        <dbReference type="Proteomes" id="UP000186631"/>
    </source>
</evidence>
<dbReference type="Proteomes" id="UP000186631">
    <property type="component" value="Unassembled WGS sequence"/>
</dbReference>
<evidence type="ECO:0000313" key="5">
    <source>
        <dbReference type="EMBL" id="KAB3566943.1"/>
    </source>
</evidence>
<dbReference type="PANTHER" id="PTHR43537">
    <property type="entry name" value="TRANSCRIPTIONAL REGULATOR, GNTR FAMILY"/>
    <property type="match status" value="1"/>
</dbReference>
<dbReference type="EMBL" id="MNQV01000212">
    <property type="protein sequence ID" value="OKZ45556.1"/>
    <property type="molecule type" value="Genomic_DNA"/>
</dbReference>
<dbReference type="EMBL" id="QSTG01000015">
    <property type="protein sequence ID" value="RGM43937.1"/>
    <property type="molecule type" value="Genomic_DNA"/>
</dbReference>
<evidence type="ECO:0000313" key="15">
    <source>
        <dbReference type="Proteomes" id="UP000283713"/>
    </source>
</evidence>
<feature type="domain" description="HTH gntR-type" evidence="4">
    <location>
        <begin position="11"/>
        <end position="79"/>
    </location>
</feature>
<dbReference type="CDD" id="cd07377">
    <property type="entry name" value="WHTH_GntR"/>
    <property type="match status" value="1"/>
</dbReference>
<dbReference type="EMBL" id="WCZM01000025">
    <property type="protein sequence ID" value="KAB3566943.1"/>
    <property type="molecule type" value="Genomic_DNA"/>
</dbReference>
<evidence type="ECO:0000313" key="11">
    <source>
        <dbReference type="EMBL" id="RHH76917.1"/>
    </source>
</evidence>
<evidence type="ECO:0000313" key="10">
    <source>
        <dbReference type="EMBL" id="RGM43937.1"/>
    </source>
</evidence>
<dbReference type="SUPFAM" id="SSF48008">
    <property type="entry name" value="GntR ligand-binding domain-like"/>
    <property type="match status" value="1"/>
</dbReference>
<accession>A0A1Q6IY58</accession>
<evidence type="ECO:0000313" key="14">
    <source>
        <dbReference type="Proteomes" id="UP000261003"/>
    </source>
</evidence>
<dbReference type="PROSITE" id="PS50949">
    <property type="entry name" value="HTH_GNTR"/>
    <property type="match status" value="1"/>
</dbReference>
<dbReference type="Proteomes" id="UP000437431">
    <property type="component" value="Unassembled WGS sequence"/>
</dbReference>
<keyword evidence="2" id="KW-0238">DNA-binding</keyword>
<dbReference type="RefSeq" id="WP_005848829.1">
    <property type="nucleotide sequence ID" value="NZ_CACRTA010000021.1"/>
</dbReference>
<dbReference type="GO" id="GO:0003700">
    <property type="term" value="F:DNA-binding transcription factor activity"/>
    <property type="evidence" value="ECO:0007669"/>
    <property type="project" value="InterPro"/>
</dbReference>
<dbReference type="InterPro" id="IPR036388">
    <property type="entry name" value="WH-like_DNA-bd_sf"/>
</dbReference>
<evidence type="ECO:0000313" key="18">
    <source>
        <dbReference type="Proteomes" id="UP000433382"/>
    </source>
</evidence>
<name>A0A1Q6IY58_PHOVU</name>
<evidence type="ECO:0000313" key="20">
    <source>
        <dbReference type="Proteomes" id="UP000441522"/>
    </source>
</evidence>
<dbReference type="Proteomes" id="UP000283713">
    <property type="component" value="Unassembled WGS sequence"/>
</dbReference>
<dbReference type="EMBL" id="QRKA01000021">
    <property type="protein sequence ID" value="RHH76917.1"/>
    <property type="molecule type" value="Genomic_DNA"/>
</dbReference>
<reference evidence="9 17" key="4">
    <citation type="submission" date="2019-09" db="EMBL/GenBank/DDBJ databases">
        <title>Commensal-derived Metabolites Govern Vibrio cholerae Pathogenesis in Host.</title>
        <authorList>
            <person name="Yoon S.S."/>
            <person name="Yoon M.Y."/>
        </authorList>
    </citation>
    <scope>NUCLEOTIDE SEQUENCE [LARGE SCALE GENOMIC DNA]</scope>
    <source>
        <strain evidence="9 17">VIC01</strain>
    </source>
</reference>
<dbReference type="PRINTS" id="PR00035">
    <property type="entry name" value="HTHGNTR"/>
</dbReference>
<dbReference type="SUPFAM" id="SSF46785">
    <property type="entry name" value="Winged helix' DNA-binding domain"/>
    <property type="match status" value="1"/>
</dbReference>
<dbReference type="SMART" id="SM00345">
    <property type="entry name" value="HTH_GNTR"/>
    <property type="match status" value="1"/>
</dbReference>
<dbReference type="EMBL" id="WCWW01000016">
    <property type="protein sequence ID" value="KAB3857002.1"/>
    <property type="molecule type" value="Genomic_DNA"/>
</dbReference>
<dbReference type="AlphaFoldDB" id="A0A1Q6IY58"/>
<reference evidence="18 19" key="3">
    <citation type="journal article" date="2019" name="Nat. Med.">
        <title>A library of human gut bacterial isolates paired with longitudinal multiomics data enables mechanistic microbiome research.</title>
        <authorList>
            <person name="Poyet M."/>
            <person name="Groussin M."/>
            <person name="Gibbons S.M."/>
            <person name="Avila-Pacheco J."/>
            <person name="Jiang X."/>
            <person name="Kearney S.M."/>
            <person name="Perrotta A.R."/>
            <person name="Berdy B."/>
            <person name="Zhao S."/>
            <person name="Lieberman T.D."/>
            <person name="Swanson P.K."/>
            <person name="Smith M."/>
            <person name="Roesemann S."/>
            <person name="Alexander J.E."/>
            <person name="Rich S.A."/>
            <person name="Livny J."/>
            <person name="Vlamakis H."/>
            <person name="Clish C."/>
            <person name="Bullock K."/>
            <person name="Deik A."/>
            <person name="Scott J."/>
            <person name="Pierce K.A."/>
            <person name="Xavier R.J."/>
            <person name="Alm E.J."/>
        </authorList>
    </citation>
    <scope>NUCLEOTIDE SEQUENCE [LARGE SCALE GENOMIC DNA]</scope>
    <source>
        <strain evidence="7 19">BIOML-A111</strain>
        <strain evidence="6 20">BIOML-A5</strain>
        <strain evidence="5 18">BIOML-A73</strain>
    </source>
</reference>
<proteinExistence type="predicted"/>
<evidence type="ECO:0000313" key="16">
    <source>
        <dbReference type="Proteomes" id="UP000285777"/>
    </source>
</evidence>
<reference evidence="14 15" key="2">
    <citation type="submission" date="2018-08" db="EMBL/GenBank/DDBJ databases">
        <title>A genome reference for cultivated species of the human gut microbiota.</title>
        <authorList>
            <person name="Zou Y."/>
            <person name="Xue W."/>
            <person name="Luo G."/>
        </authorList>
    </citation>
    <scope>NUCLEOTIDE SEQUENCE [LARGE SCALE GENOMIC DNA]</scope>
    <source>
        <strain evidence="12 16">AM13-21</strain>
        <strain evidence="11 15">AM16-6</strain>
        <strain evidence="10 14">OM08-13BH</strain>
    </source>
</reference>
<dbReference type="Proteomes" id="UP000433382">
    <property type="component" value="Unassembled WGS sequence"/>
</dbReference>
<organism evidence="8 13">
    <name type="scientific">Phocaeicola vulgatus</name>
    <name type="common">Bacteroides vulgatus</name>
    <dbReference type="NCBI Taxonomy" id="821"/>
    <lineage>
        <taxon>Bacteria</taxon>
        <taxon>Pseudomonadati</taxon>
        <taxon>Bacteroidota</taxon>
        <taxon>Bacteroidia</taxon>
        <taxon>Bacteroidales</taxon>
        <taxon>Bacteroidaceae</taxon>
        <taxon>Phocaeicola</taxon>
    </lineage>
</organism>
<dbReference type="InterPro" id="IPR036390">
    <property type="entry name" value="WH_DNA-bd_sf"/>
</dbReference>
<evidence type="ECO:0000313" key="7">
    <source>
        <dbReference type="EMBL" id="KAB6562245.1"/>
    </source>
</evidence>
<dbReference type="Proteomes" id="UP000261003">
    <property type="component" value="Unassembled WGS sequence"/>
</dbReference>
<dbReference type="EMBL" id="CP043529">
    <property type="protein sequence ID" value="QEW37926.1"/>
    <property type="molecule type" value="Genomic_DNA"/>
</dbReference>
<dbReference type="Gene3D" id="1.20.120.530">
    <property type="entry name" value="GntR ligand-binding domain-like"/>
    <property type="match status" value="1"/>
</dbReference>
<gene>
    <name evidence="9" type="primary">lldR</name>
    <name evidence="8" type="ORF">BHV80_12655</name>
    <name evidence="12" type="ORF">DW150_11825</name>
    <name evidence="11" type="ORF">DW193_14065</name>
    <name evidence="10" type="ORF">DXC16_10225</name>
    <name evidence="6" type="ORF">GAS29_08655</name>
    <name evidence="5" type="ORF">GAY01_16100</name>
    <name evidence="7" type="ORF">GAY79_05920</name>
    <name evidence="9" type="ORF">VIC01_03530</name>
</gene>
<dbReference type="InterPro" id="IPR011711">
    <property type="entry name" value="GntR_C"/>
</dbReference>
<dbReference type="Pfam" id="PF07729">
    <property type="entry name" value="FCD"/>
    <property type="match status" value="1"/>
</dbReference>
<evidence type="ECO:0000313" key="6">
    <source>
        <dbReference type="EMBL" id="KAB3857002.1"/>
    </source>
</evidence>
<dbReference type="Gene3D" id="1.10.10.10">
    <property type="entry name" value="Winged helix-like DNA-binding domain superfamily/Winged helix DNA-binding domain"/>
    <property type="match status" value="1"/>
</dbReference>
<evidence type="ECO:0000256" key="1">
    <source>
        <dbReference type="ARBA" id="ARBA00023015"/>
    </source>
</evidence>
<evidence type="ECO:0000256" key="2">
    <source>
        <dbReference type="ARBA" id="ARBA00023125"/>
    </source>
</evidence>
<evidence type="ECO:0000313" key="8">
    <source>
        <dbReference type="EMBL" id="OKZ45556.1"/>
    </source>
</evidence>
<reference evidence="8 13" key="1">
    <citation type="journal article" date="2016" name="Nat. Biotechnol.">
        <title>Measurement of bacterial replication rates in microbial communities.</title>
        <authorList>
            <person name="Brown C.T."/>
            <person name="Olm M.R."/>
            <person name="Thomas B.C."/>
            <person name="Banfield J.F."/>
        </authorList>
    </citation>
    <scope>NUCLEOTIDE SEQUENCE [LARGE SCALE GENOMIC DNA]</scope>
    <source>
        <strain evidence="8">42_262</strain>
    </source>
</reference>
<keyword evidence="1" id="KW-0805">Transcription regulation</keyword>
<dbReference type="SMART" id="SM00895">
    <property type="entry name" value="FCD"/>
    <property type="match status" value="1"/>
</dbReference>
<dbReference type="EMBL" id="WDAY01000009">
    <property type="protein sequence ID" value="KAB6562245.1"/>
    <property type="molecule type" value="Genomic_DNA"/>
</dbReference>
<evidence type="ECO:0000256" key="3">
    <source>
        <dbReference type="ARBA" id="ARBA00023163"/>
    </source>
</evidence>
<dbReference type="Proteomes" id="UP000285777">
    <property type="component" value="Unassembled WGS sequence"/>
</dbReference>
<dbReference type="GO" id="GO:0003677">
    <property type="term" value="F:DNA binding"/>
    <property type="evidence" value="ECO:0007669"/>
    <property type="project" value="UniProtKB-KW"/>
</dbReference>
<keyword evidence="3" id="KW-0804">Transcription</keyword>
<evidence type="ECO:0000313" key="19">
    <source>
        <dbReference type="Proteomes" id="UP000437431"/>
    </source>
</evidence>
<dbReference type="PANTHER" id="PTHR43537:SF5">
    <property type="entry name" value="UXU OPERON TRANSCRIPTIONAL REGULATOR"/>
    <property type="match status" value="1"/>
</dbReference>
<dbReference type="Proteomes" id="UP000441522">
    <property type="component" value="Unassembled WGS sequence"/>
</dbReference>
<dbReference type="InterPro" id="IPR000524">
    <property type="entry name" value="Tscrpt_reg_HTH_GntR"/>
</dbReference>
<evidence type="ECO:0000259" key="4">
    <source>
        <dbReference type="PROSITE" id="PS50949"/>
    </source>
</evidence>
<evidence type="ECO:0000313" key="12">
    <source>
        <dbReference type="EMBL" id="RHI90273.1"/>
    </source>
</evidence>
<dbReference type="InterPro" id="IPR008920">
    <property type="entry name" value="TF_FadR/GntR_C"/>
</dbReference>
<evidence type="ECO:0000313" key="17">
    <source>
        <dbReference type="Proteomes" id="UP000326091"/>
    </source>
</evidence>